<dbReference type="Pfam" id="PF13185">
    <property type="entry name" value="GAF_2"/>
    <property type="match status" value="1"/>
</dbReference>
<dbReference type="SUPFAM" id="SSF55781">
    <property type="entry name" value="GAF domain-like"/>
    <property type="match status" value="1"/>
</dbReference>
<comment type="caution">
    <text evidence="6">The sequence shown here is derived from an EMBL/GenBank/DDBJ whole genome shotgun (WGS) entry which is preliminary data.</text>
</comment>
<name>A0ABV8DZK0_9NOCA</name>
<dbReference type="PROSITE" id="PS50921">
    <property type="entry name" value="ANTAR"/>
    <property type="match status" value="1"/>
</dbReference>
<dbReference type="EMBL" id="JBHSAX010000019">
    <property type="protein sequence ID" value="MFC3965279.1"/>
    <property type="molecule type" value="Genomic_DNA"/>
</dbReference>
<evidence type="ECO:0000259" key="5">
    <source>
        <dbReference type="PROSITE" id="PS50921"/>
    </source>
</evidence>
<dbReference type="Proteomes" id="UP001595696">
    <property type="component" value="Unassembled WGS sequence"/>
</dbReference>
<sequence length="244" mass="26255">MSDDHQLDPGPPAALSSVSPDLAARLSELARDLQQQHDVDDTLQGIVEAAVATVPGAGYAGLSVVSRRAAMRTPYSSAPLVLEVDRAQIDLEQGPCLDALYDKRTVSVPDMANEQRWPRFAARAVELGIASMLSFQLWVSDSSLGALNLYAHEAEAFTEDSEHVGLLFAAHAAVAMADAEQAAQLTHARDSRDLIGQAKGILMERHRLTADQAFAILARASQHTNTKLTEIAEHLTRTGELPVT</sequence>
<evidence type="ECO:0000256" key="1">
    <source>
        <dbReference type="ARBA" id="ARBA00022679"/>
    </source>
</evidence>
<dbReference type="SMART" id="SM00065">
    <property type="entry name" value="GAF"/>
    <property type="match status" value="1"/>
</dbReference>
<evidence type="ECO:0000313" key="6">
    <source>
        <dbReference type="EMBL" id="MFC3965279.1"/>
    </source>
</evidence>
<keyword evidence="4" id="KW-0804">Transcription</keyword>
<gene>
    <name evidence="6" type="ORF">ACFO0B_25100</name>
</gene>
<protein>
    <submittedName>
        <fullName evidence="6">GAF and ANTAR domain-containing protein</fullName>
    </submittedName>
</protein>
<reference evidence="7" key="1">
    <citation type="journal article" date="2019" name="Int. J. Syst. Evol. Microbiol.">
        <title>The Global Catalogue of Microorganisms (GCM) 10K type strain sequencing project: providing services to taxonomists for standard genome sequencing and annotation.</title>
        <authorList>
            <consortium name="The Broad Institute Genomics Platform"/>
            <consortium name="The Broad Institute Genome Sequencing Center for Infectious Disease"/>
            <person name="Wu L."/>
            <person name="Ma J."/>
        </authorList>
    </citation>
    <scope>NUCLEOTIDE SEQUENCE [LARGE SCALE GENOMIC DNA]</scope>
    <source>
        <strain evidence="7">CGMCC 4.7330</strain>
    </source>
</reference>
<dbReference type="Pfam" id="PF03861">
    <property type="entry name" value="ANTAR"/>
    <property type="match status" value="1"/>
</dbReference>
<keyword evidence="7" id="KW-1185">Reference proteome</keyword>
<dbReference type="Gene3D" id="1.10.10.10">
    <property type="entry name" value="Winged helix-like DNA-binding domain superfamily/Winged helix DNA-binding domain"/>
    <property type="match status" value="1"/>
</dbReference>
<dbReference type="InterPro" id="IPR003018">
    <property type="entry name" value="GAF"/>
</dbReference>
<accession>A0ABV8DZK0</accession>
<dbReference type="InterPro" id="IPR036388">
    <property type="entry name" value="WH-like_DNA-bd_sf"/>
</dbReference>
<dbReference type="InterPro" id="IPR005561">
    <property type="entry name" value="ANTAR"/>
</dbReference>
<evidence type="ECO:0000313" key="7">
    <source>
        <dbReference type="Proteomes" id="UP001595696"/>
    </source>
</evidence>
<dbReference type="PIRSF" id="PIRSF036625">
    <property type="entry name" value="GAF_ANTAR"/>
    <property type="match status" value="1"/>
</dbReference>
<dbReference type="RefSeq" id="WP_378615028.1">
    <property type="nucleotide sequence ID" value="NZ_JBHSAX010000019.1"/>
</dbReference>
<keyword evidence="1" id="KW-0808">Transferase</keyword>
<dbReference type="InterPro" id="IPR012074">
    <property type="entry name" value="GAF_ANTAR"/>
</dbReference>
<dbReference type="InterPro" id="IPR011006">
    <property type="entry name" value="CheY-like_superfamily"/>
</dbReference>
<keyword evidence="2" id="KW-0418">Kinase</keyword>
<evidence type="ECO:0000256" key="3">
    <source>
        <dbReference type="ARBA" id="ARBA00023015"/>
    </source>
</evidence>
<dbReference type="Gene3D" id="3.30.450.40">
    <property type="match status" value="1"/>
</dbReference>
<evidence type="ECO:0000256" key="4">
    <source>
        <dbReference type="ARBA" id="ARBA00023163"/>
    </source>
</evidence>
<dbReference type="InterPro" id="IPR029016">
    <property type="entry name" value="GAF-like_dom_sf"/>
</dbReference>
<keyword evidence="3" id="KW-0805">Transcription regulation</keyword>
<proteinExistence type="predicted"/>
<feature type="domain" description="ANTAR" evidence="5">
    <location>
        <begin position="175"/>
        <end position="236"/>
    </location>
</feature>
<dbReference type="SUPFAM" id="SSF52172">
    <property type="entry name" value="CheY-like"/>
    <property type="match status" value="1"/>
</dbReference>
<dbReference type="SMART" id="SM01012">
    <property type="entry name" value="ANTAR"/>
    <property type="match status" value="1"/>
</dbReference>
<evidence type="ECO:0000256" key="2">
    <source>
        <dbReference type="ARBA" id="ARBA00022777"/>
    </source>
</evidence>
<organism evidence="6 7">
    <name type="scientific">Nocardia jiangsuensis</name>
    <dbReference type="NCBI Taxonomy" id="1691563"/>
    <lineage>
        <taxon>Bacteria</taxon>
        <taxon>Bacillati</taxon>
        <taxon>Actinomycetota</taxon>
        <taxon>Actinomycetes</taxon>
        <taxon>Mycobacteriales</taxon>
        <taxon>Nocardiaceae</taxon>
        <taxon>Nocardia</taxon>
    </lineage>
</organism>